<dbReference type="SUPFAM" id="SSF54001">
    <property type="entry name" value="Cysteine proteinases"/>
    <property type="match status" value="1"/>
</dbReference>
<feature type="region of interest" description="Disordered" evidence="4">
    <location>
        <begin position="230"/>
        <end position="252"/>
    </location>
</feature>
<sequence length="517" mass="57817">MCKKLKSKKIDAMKRLKLSCLLLVDVLLLPTSVDGKRRIYNVTYTLPAESVEGDDLSWPGEEEDDKVLHMIGLLQKNHMFRKDSWSGGIDATTPAAEEEDSANAKKGKNKCKASDLIEKLKDFEAKFTDKLKVLSEEVDLIKSQKSVVNAETELISNQSKPKAHMAKDILEASLNKVTGDSPKSQKHPQMGNDSPGPGLDNVTVDPSEFGENELLTKDIIGVVNEVLATKGAPNDAPTTNQGGAQPLPTKNAQPKDKFKVLFAPPSFSLGLTTVKVGYDFSVSRPCFTQLWEQAKRLSDNLMEKLLLFVRDRFFEEFTGSTSKPIEFVDHVFVVDVSKMHPYLKKKSYKIPNKVSKYVKQDRQWLTEVECLYCPYIIDDHWVGLCIDLSSHEIIVLQPDPTKYSLAELQNALLPLDVSLAFLITRCPTNSEMRADSTSPFNIFNYAGEWEIKSEGSHEIATMLLLELHASGILTFFSNLDETSVKNAGKNYGVKLFEKFNSPLTCSLAYLGFFALHY</sequence>
<keyword evidence="3" id="KW-0378">Hydrolase</keyword>
<evidence type="ECO:0000256" key="1">
    <source>
        <dbReference type="ARBA" id="ARBA00005234"/>
    </source>
</evidence>
<dbReference type="GO" id="GO:0008234">
    <property type="term" value="F:cysteine-type peptidase activity"/>
    <property type="evidence" value="ECO:0007669"/>
    <property type="project" value="InterPro"/>
</dbReference>
<feature type="domain" description="Ubiquitin-like protease family profile" evidence="6">
    <location>
        <begin position="280"/>
        <end position="517"/>
    </location>
</feature>
<feature type="region of interest" description="Disordered" evidence="4">
    <location>
        <begin position="177"/>
        <end position="200"/>
    </location>
</feature>
<evidence type="ECO:0000256" key="5">
    <source>
        <dbReference type="SAM" id="SignalP"/>
    </source>
</evidence>
<feature type="compositionally biased region" description="Polar residues" evidence="4">
    <location>
        <begin position="236"/>
        <end position="252"/>
    </location>
</feature>
<dbReference type="GO" id="GO:0006508">
    <property type="term" value="P:proteolysis"/>
    <property type="evidence" value="ECO:0007669"/>
    <property type="project" value="UniProtKB-KW"/>
</dbReference>
<comment type="similarity">
    <text evidence="1">Belongs to the peptidase C48 family.</text>
</comment>
<evidence type="ECO:0000313" key="7">
    <source>
        <dbReference type="EMBL" id="VVA92047.1"/>
    </source>
</evidence>
<dbReference type="AlphaFoldDB" id="A0A565ARJ8"/>
<evidence type="ECO:0000256" key="4">
    <source>
        <dbReference type="SAM" id="MobiDB-lite"/>
    </source>
</evidence>
<evidence type="ECO:0000259" key="6">
    <source>
        <dbReference type="PROSITE" id="PS50600"/>
    </source>
</evidence>
<evidence type="ECO:0000256" key="3">
    <source>
        <dbReference type="ARBA" id="ARBA00022801"/>
    </source>
</evidence>
<comment type="caution">
    <text evidence="7">The sequence shown here is derived from an EMBL/GenBank/DDBJ whole genome shotgun (WGS) entry which is preliminary data.</text>
</comment>
<keyword evidence="8" id="KW-1185">Reference proteome</keyword>
<keyword evidence="5" id="KW-0732">Signal</keyword>
<dbReference type="InterPro" id="IPR038765">
    <property type="entry name" value="Papain-like_cys_pep_sf"/>
</dbReference>
<dbReference type="InterPro" id="IPR003653">
    <property type="entry name" value="Peptidase_C48_C"/>
</dbReference>
<dbReference type="Gene3D" id="3.40.395.10">
    <property type="entry name" value="Adenoviral Proteinase, Chain A"/>
    <property type="match status" value="1"/>
</dbReference>
<accession>A0A565ARJ8</accession>
<reference evidence="7" key="1">
    <citation type="submission" date="2019-07" db="EMBL/GenBank/DDBJ databases">
        <authorList>
            <person name="Dittberner H."/>
        </authorList>
    </citation>
    <scope>NUCLEOTIDE SEQUENCE [LARGE SCALE GENOMIC DNA]</scope>
</reference>
<dbReference type="OrthoDB" id="1100526at2759"/>
<name>A0A565ARJ8_9BRAS</name>
<organism evidence="7 8">
    <name type="scientific">Arabis nemorensis</name>
    <dbReference type="NCBI Taxonomy" id="586526"/>
    <lineage>
        <taxon>Eukaryota</taxon>
        <taxon>Viridiplantae</taxon>
        <taxon>Streptophyta</taxon>
        <taxon>Embryophyta</taxon>
        <taxon>Tracheophyta</taxon>
        <taxon>Spermatophyta</taxon>
        <taxon>Magnoliopsida</taxon>
        <taxon>eudicotyledons</taxon>
        <taxon>Gunneridae</taxon>
        <taxon>Pentapetalae</taxon>
        <taxon>rosids</taxon>
        <taxon>malvids</taxon>
        <taxon>Brassicales</taxon>
        <taxon>Brassicaceae</taxon>
        <taxon>Arabideae</taxon>
        <taxon>Arabis</taxon>
    </lineage>
</organism>
<dbReference type="Pfam" id="PF02902">
    <property type="entry name" value="Peptidase_C48"/>
    <property type="match status" value="1"/>
</dbReference>
<dbReference type="EMBL" id="CABITT030000001">
    <property type="protein sequence ID" value="VVA92047.1"/>
    <property type="molecule type" value="Genomic_DNA"/>
</dbReference>
<feature type="signal peptide" evidence="5">
    <location>
        <begin position="1"/>
        <end position="35"/>
    </location>
</feature>
<dbReference type="PROSITE" id="PS50600">
    <property type="entry name" value="ULP_PROTEASE"/>
    <property type="match status" value="1"/>
</dbReference>
<keyword evidence="2" id="KW-0645">Protease</keyword>
<dbReference type="Proteomes" id="UP000489600">
    <property type="component" value="Unassembled WGS sequence"/>
</dbReference>
<protein>
    <recommendedName>
        <fullName evidence="6">Ubiquitin-like protease family profile domain-containing protein</fullName>
    </recommendedName>
</protein>
<gene>
    <name evidence="7" type="ORF">ANE_LOCUS2492</name>
</gene>
<proteinExistence type="inferred from homology"/>
<evidence type="ECO:0000256" key="2">
    <source>
        <dbReference type="ARBA" id="ARBA00022670"/>
    </source>
</evidence>
<feature type="chain" id="PRO_5021702513" description="Ubiquitin-like protease family profile domain-containing protein" evidence="5">
    <location>
        <begin position="36"/>
        <end position="517"/>
    </location>
</feature>
<evidence type="ECO:0000313" key="8">
    <source>
        <dbReference type="Proteomes" id="UP000489600"/>
    </source>
</evidence>